<dbReference type="SUPFAM" id="SSF53335">
    <property type="entry name" value="S-adenosyl-L-methionine-dependent methyltransferases"/>
    <property type="match status" value="1"/>
</dbReference>
<dbReference type="Pfam" id="PF13649">
    <property type="entry name" value="Methyltransf_25"/>
    <property type="match status" value="1"/>
</dbReference>
<accession>B6BGG3</accession>
<dbReference type="eggNOG" id="COG2226">
    <property type="taxonomic scope" value="Bacteria"/>
</dbReference>
<evidence type="ECO:0000313" key="2">
    <source>
        <dbReference type="EMBL" id="EHP29591.1"/>
    </source>
</evidence>
<dbReference type="Gene3D" id="3.40.50.150">
    <property type="entry name" value="Vaccinia Virus protein VP39"/>
    <property type="match status" value="1"/>
</dbReference>
<protein>
    <recommendedName>
        <fullName evidence="1">Methyltransferase domain-containing protein</fullName>
    </recommendedName>
</protein>
<reference evidence="2 3" key="1">
    <citation type="journal article" date="2012" name="Proc. Natl. Acad. Sci. U.S.A.">
        <title>Genome and physiology of a model Epsilonproteobacterium responsible for sulfide detoxification in marine oxygen depletion zones.</title>
        <authorList>
            <person name="Grote J."/>
            <person name="Schott T."/>
            <person name="Bruckner C.G."/>
            <person name="Glockner F.O."/>
            <person name="Jost G."/>
            <person name="Teeling H."/>
            <person name="Labrenz M."/>
            <person name="Jurgens K."/>
        </authorList>
    </citation>
    <scope>NUCLEOTIDE SEQUENCE [LARGE SCALE GENOMIC DNA]</scope>
    <source>
        <strain evidence="2 3">GD1</strain>
    </source>
</reference>
<dbReference type="AlphaFoldDB" id="B6BGG3"/>
<organism evidence="2 3">
    <name type="scientific">Sulfurimonas gotlandica (strain DSM 19862 / JCM 16533 / GD1)</name>
    <dbReference type="NCBI Taxonomy" id="929558"/>
    <lineage>
        <taxon>Bacteria</taxon>
        <taxon>Pseudomonadati</taxon>
        <taxon>Campylobacterota</taxon>
        <taxon>Epsilonproteobacteria</taxon>
        <taxon>Campylobacterales</taxon>
        <taxon>Sulfurimonadaceae</taxon>
        <taxon>Sulfurimonas</taxon>
    </lineage>
</organism>
<proteinExistence type="predicted"/>
<keyword evidence="3" id="KW-1185">Reference proteome</keyword>
<dbReference type="RefSeq" id="WP_008336477.1">
    <property type="nucleotide sequence ID" value="NZ_AFRZ01000001.1"/>
</dbReference>
<dbReference type="EMBL" id="AFRZ01000001">
    <property type="protein sequence ID" value="EHP29591.1"/>
    <property type="molecule type" value="Genomic_DNA"/>
</dbReference>
<name>B6BGG3_SULGG</name>
<dbReference type="HOGENOM" id="CLU_099766_0_0_7"/>
<dbReference type="STRING" id="929558.SMGD1_1067"/>
<gene>
    <name evidence="2" type="ORF">SMGD1_1067</name>
</gene>
<dbReference type="OrthoDB" id="9791837at2"/>
<dbReference type="InterPro" id="IPR041698">
    <property type="entry name" value="Methyltransf_25"/>
</dbReference>
<evidence type="ECO:0000259" key="1">
    <source>
        <dbReference type="Pfam" id="PF13649"/>
    </source>
</evidence>
<comment type="caution">
    <text evidence="2">The sequence shown here is derived from an EMBL/GenBank/DDBJ whole genome shotgun (WGS) entry which is preliminary data.</text>
</comment>
<dbReference type="PATRIC" id="fig|929558.5.peg.1062"/>
<dbReference type="InterPro" id="IPR029063">
    <property type="entry name" value="SAM-dependent_MTases_sf"/>
</dbReference>
<accession>H1FYG5</accession>
<evidence type="ECO:0000313" key="3">
    <source>
        <dbReference type="Proteomes" id="UP000006431"/>
    </source>
</evidence>
<dbReference type="Proteomes" id="UP000006431">
    <property type="component" value="Unassembled WGS sequence"/>
</dbReference>
<sequence>MPRIDSQKFYSSAIEVHGVTAKGVNWHSKESQRTRFDIIFNILPKDLTQFTIADAGCGFGDLYLYAQKKKRLPKEYIGIDSLPDMYSIASEQTGCEIIIADICKDPLPSASYYICSGAMNVLNNFETHLFIRKCYEASEIGFIFNILHGDKESETYNYLTTAQIQKIASEIGVTKITLKDDYMEDDITVGFYK</sequence>
<feature type="domain" description="Methyltransferase" evidence="1">
    <location>
        <begin position="52"/>
        <end position="136"/>
    </location>
</feature>